<evidence type="ECO:0000313" key="4">
    <source>
        <dbReference type="Proteomes" id="UP001368500"/>
    </source>
</evidence>
<dbReference type="PANTHER" id="PTHR48228">
    <property type="entry name" value="SUCCINYL-COA--D-CITRAMALATE COA-TRANSFERASE"/>
    <property type="match status" value="1"/>
</dbReference>
<dbReference type="PANTHER" id="PTHR48228:SF6">
    <property type="entry name" value="L-CARNITINE COA-TRANSFERASE"/>
    <property type="match status" value="1"/>
</dbReference>
<sequence>MSERTQPPPAARAATETPAETPAVAPAPAPAATGPLAGLRVLELGQLIAGPFAGKTLADFGAEVVKIEPPGDGDPLRRWRMLHEGTSVWWQVQSRGKHSVVADLRTPEGRDDVRRLAAEADVLIENFKPGAMEKWGLGPDVLMADNPGLIVLRISGYGQSGPYRDLPGFAVVAEAMGGLRHLMGEPGRPPVRAGVSLGDTLAALHGVIGVLLALQARSRSVSAEAPKGRGQVVDVALYESVFNCMESLLPEYAAFGAVRQPAGSALPGIAPSNAYRCADGQAVIGGNGDSIFRRLMQAIGRDDLAADPTLADNAGRAARADALDAAITAWTVQRPVAEVVAVLQAAQVPAGRIYTVADIAADPHYAARGMLQTAHTPDGLALQVPGVVPRLDGTPGAIGRPAPTLGQDTAAVHARWLGRPAAAVRDETDGVA</sequence>
<dbReference type="Pfam" id="PF02515">
    <property type="entry name" value="CoA_transf_3"/>
    <property type="match status" value="1"/>
</dbReference>
<accession>A0ABU9BCC8</accession>
<dbReference type="EC" id="2.8.3.-" evidence="3"/>
<name>A0ABU9BCC8_9BURK</name>
<feature type="compositionally biased region" description="Low complexity" evidence="2">
    <location>
        <begin position="11"/>
        <end position="29"/>
    </location>
</feature>
<proteinExistence type="predicted"/>
<feature type="region of interest" description="Disordered" evidence="2">
    <location>
        <begin position="1"/>
        <end position="29"/>
    </location>
</feature>
<gene>
    <name evidence="3" type="ORF">AACH11_15945</name>
</gene>
<dbReference type="InterPro" id="IPR044855">
    <property type="entry name" value="CoA-Trfase_III_dom3_sf"/>
</dbReference>
<evidence type="ECO:0000256" key="2">
    <source>
        <dbReference type="SAM" id="MobiDB-lite"/>
    </source>
</evidence>
<feature type="compositionally biased region" description="Pro residues" evidence="2">
    <location>
        <begin position="1"/>
        <end position="10"/>
    </location>
</feature>
<dbReference type="InterPro" id="IPR023606">
    <property type="entry name" value="CoA-Trfase_III_dom_1_sf"/>
</dbReference>
<dbReference type="Gene3D" id="3.40.50.10540">
    <property type="entry name" value="Crotonobetainyl-coa:carnitine coa-transferase, domain 1"/>
    <property type="match status" value="1"/>
</dbReference>
<dbReference type="EMBL" id="JBBUTF010000014">
    <property type="protein sequence ID" value="MEK8027456.1"/>
    <property type="molecule type" value="Genomic_DNA"/>
</dbReference>
<dbReference type="InterPro" id="IPR050509">
    <property type="entry name" value="CoA-transferase_III"/>
</dbReference>
<protein>
    <submittedName>
        <fullName evidence="3">CoA transferase</fullName>
        <ecNumber evidence="3">2.8.3.-</ecNumber>
    </submittedName>
</protein>
<comment type="caution">
    <text evidence="3">The sequence shown here is derived from an EMBL/GenBank/DDBJ whole genome shotgun (WGS) entry which is preliminary data.</text>
</comment>
<organism evidence="3 4">
    <name type="scientific">Pseudaquabacterium rugosum</name>
    <dbReference type="NCBI Taxonomy" id="2984194"/>
    <lineage>
        <taxon>Bacteria</taxon>
        <taxon>Pseudomonadati</taxon>
        <taxon>Pseudomonadota</taxon>
        <taxon>Betaproteobacteria</taxon>
        <taxon>Burkholderiales</taxon>
        <taxon>Sphaerotilaceae</taxon>
        <taxon>Pseudaquabacterium</taxon>
    </lineage>
</organism>
<keyword evidence="1 3" id="KW-0808">Transferase</keyword>
<evidence type="ECO:0000313" key="3">
    <source>
        <dbReference type="EMBL" id="MEK8027456.1"/>
    </source>
</evidence>
<dbReference type="SUPFAM" id="SSF89796">
    <property type="entry name" value="CoA-transferase family III (CaiB/BaiF)"/>
    <property type="match status" value="1"/>
</dbReference>
<dbReference type="Gene3D" id="3.30.1540.10">
    <property type="entry name" value="formyl-coa transferase, domain 3"/>
    <property type="match status" value="1"/>
</dbReference>
<reference evidence="3 4" key="1">
    <citation type="submission" date="2024-04" db="EMBL/GenBank/DDBJ databases">
        <title>Novel species of the genus Ideonella isolated from streams.</title>
        <authorList>
            <person name="Lu H."/>
        </authorList>
    </citation>
    <scope>NUCLEOTIDE SEQUENCE [LARGE SCALE GENOMIC DNA]</scope>
    <source>
        <strain evidence="3 4">BYS139W</strain>
    </source>
</reference>
<dbReference type="RefSeq" id="WP_341375233.1">
    <property type="nucleotide sequence ID" value="NZ_JBBUTF010000014.1"/>
</dbReference>
<dbReference type="GO" id="GO:0016740">
    <property type="term" value="F:transferase activity"/>
    <property type="evidence" value="ECO:0007669"/>
    <property type="project" value="UniProtKB-KW"/>
</dbReference>
<keyword evidence="4" id="KW-1185">Reference proteome</keyword>
<evidence type="ECO:0000256" key="1">
    <source>
        <dbReference type="ARBA" id="ARBA00022679"/>
    </source>
</evidence>
<dbReference type="InterPro" id="IPR003673">
    <property type="entry name" value="CoA-Trfase_fam_III"/>
</dbReference>
<dbReference type="Proteomes" id="UP001368500">
    <property type="component" value="Unassembled WGS sequence"/>
</dbReference>